<dbReference type="InterPro" id="IPR012106">
    <property type="entry name" value="Phage_Mu_Gp1"/>
</dbReference>
<dbReference type="Pfam" id="PF10123">
    <property type="entry name" value="Mu-like_Pro"/>
    <property type="match status" value="1"/>
</dbReference>
<evidence type="ECO:0008006" key="3">
    <source>
        <dbReference type="Google" id="ProtNLM"/>
    </source>
</evidence>
<name>A0A3G8M622_9HYPH</name>
<gene>
    <name evidence="1" type="ORF">EHO51_10765</name>
</gene>
<accession>A0A3G8M622</accession>
<proteinExistence type="predicted"/>
<sequence>MPRGRQRAQRRAAKGRITMMYDLIEDNSMLSVSAPLPKAGAEPPTWITIFPQLGRIATRDGRSYDVDAQALIERFEADGLDIPIDINHSTPRAASTGERADAVGWITELSVKNGALQGKVDWLDQGREVLRKRTHRFVSPDFFHTPEGKTKWLRAVALVTAPALANQRALAAAQTTHGASLAAKMEDIIYAMIATPMPRTKPLPEWVVVFAALGFVETQTEDIFYIDGKAICDAFTAARRSDDPDYREFPVNIEHRPDIQIDNGEDVTSAPIGEIVELRINTGKLEAKIDWQPDALQIINDMRLTSVSPTFFSDQGGKVKRLKSISLVRRPMPLLRSRAVGNDAAPEERGYQPKAVGNSSDARLSAVSDLLNYRVKQLSSIGRVNRDELFLLEIWRTERDLLAAGITPDASYIRSSAAESVDKHANYVLGKLFPEGGVRLEGAPATARSALRASVSLPVTRANKLSAQATKRPEDWSALELAAEFRKETAQASAAGLPTDVCSVQHRVMSWLGLEWDSENGRLVASAAGPQAT</sequence>
<protein>
    <recommendedName>
        <fullName evidence="3">Mu-like prophage I protein</fullName>
    </recommendedName>
</protein>
<organism evidence="1 2">
    <name type="scientific">Methylocystis rosea</name>
    <dbReference type="NCBI Taxonomy" id="173366"/>
    <lineage>
        <taxon>Bacteria</taxon>
        <taxon>Pseudomonadati</taxon>
        <taxon>Pseudomonadota</taxon>
        <taxon>Alphaproteobacteria</taxon>
        <taxon>Hyphomicrobiales</taxon>
        <taxon>Methylocystaceae</taxon>
        <taxon>Methylocystis</taxon>
    </lineage>
</organism>
<evidence type="ECO:0000313" key="2">
    <source>
        <dbReference type="Proteomes" id="UP000273982"/>
    </source>
</evidence>
<dbReference type="Proteomes" id="UP000273982">
    <property type="component" value="Chromosome"/>
</dbReference>
<dbReference type="EMBL" id="CP034086">
    <property type="protein sequence ID" value="AZG77177.1"/>
    <property type="molecule type" value="Genomic_DNA"/>
</dbReference>
<dbReference type="AlphaFoldDB" id="A0A3G8M622"/>
<dbReference type="KEGG" id="mros:EHO51_10765"/>
<evidence type="ECO:0000313" key="1">
    <source>
        <dbReference type="EMBL" id="AZG77177.1"/>
    </source>
</evidence>
<reference evidence="1 2" key="1">
    <citation type="submission" date="2018-11" db="EMBL/GenBank/DDBJ databases">
        <title>Genome squencing of methanotrophic bacteria isolated from alkaline groundwater in Korea.</title>
        <authorList>
            <person name="Nguyen L.N."/>
        </authorList>
    </citation>
    <scope>NUCLEOTIDE SEQUENCE [LARGE SCALE GENOMIC DNA]</scope>
    <source>
        <strain evidence="1 2">GW6</strain>
    </source>
</reference>